<organism evidence="1 2">
    <name type="scientific">Gelidibacter gilvus</name>
    <dbReference type="NCBI Taxonomy" id="59602"/>
    <lineage>
        <taxon>Bacteria</taxon>
        <taxon>Pseudomonadati</taxon>
        <taxon>Bacteroidota</taxon>
        <taxon>Flavobacteriia</taxon>
        <taxon>Flavobacteriales</taxon>
        <taxon>Flavobacteriaceae</taxon>
        <taxon>Gelidibacter</taxon>
    </lineage>
</organism>
<dbReference type="RefSeq" id="WP_129016646.1">
    <property type="nucleotide sequence ID" value="NZ_SDDZ01000003.1"/>
</dbReference>
<sequence>MQETFLHYVWQFKKFDTSNLKTTAGEAIALHNNGHPNLNSGPDFFNAQLEIDGQLWAGNVEIHIKSSDWYVHNHEVDCAYDNVILHVVYEHDTDIFRKDNSIIPTLQLKHLIHANVFKIYQRLLMSPHKWINCEMDFAEVDDFVISNWLERLYIERLERKSSTIEVLLESSKNDWEGILFKLLAKNFGLKVNGDAFFSMANSFDFSVVRKMQSQPLQLEALFFGQSGLLDAPIENGYFQNLSKEYQFIRQKFNLSNDEVIPLQFFRLRPPNFPTIRLSQLAMLYHEHANLFTKLMAADTIEDLYDLFEVGTSEFWKTHFTFEKSSRDSNKSLTKSFIDLLLINTVLPLRFCYLQHQGKPASESCLLMAQKIASEQNAIIKAFNTLKPISDSALTSQALIQLKTEYCDKNRCMACAIGNSLLARQ</sequence>
<keyword evidence="2" id="KW-1185">Reference proteome</keyword>
<proteinExistence type="predicted"/>
<dbReference type="Pfam" id="PF11013">
    <property type="entry name" value="DUF2851"/>
    <property type="match status" value="1"/>
</dbReference>
<dbReference type="OrthoDB" id="1005072at2"/>
<dbReference type="InterPro" id="IPR021272">
    <property type="entry name" value="DUF2851"/>
</dbReference>
<evidence type="ECO:0000313" key="2">
    <source>
        <dbReference type="Proteomes" id="UP000289792"/>
    </source>
</evidence>
<dbReference type="AlphaFoldDB" id="A0A4Q0XJA6"/>
<protein>
    <submittedName>
        <fullName evidence="1">DUF2851 family protein</fullName>
    </submittedName>
</protein>
<dbReference type="Proteomes" id="UP000289792">
    <property type="component" value="Unassembled WGS sequence"/>
</dbReference>
<evidence type="ECO:0000313" key="1">
    <source>
        <dbReference type="EMBL" id="RXJ50527.1"/>
    </source>
</evidence>
<dbReference type="EMBL" id="SDDZ01000003">
    <property type="protein sequence ID" value="RXJ50527.1"/>
    <property type="molecule type" value="Genomic_DNA"/>
</dbReference>
<gene>
    <name evidence="1" type="ORF">ESZ48_07105</name>
</gene>
<reference evidence="1 2" key="1">
    <citation type="submission" date="2019-01" db="EMBL/GenBank/DDBJ databases">
        <title>Genome sequence of the Antarctic species Gelidibacter gilvus ACAM 158(T).</title>
        <authorList>
            <person name="Bowman J.P."/>
        </authorList>
    </citation>
    <scope>NUCLEOTIDE SEQUENCE [LARGE SCALE GENOMIC DNA]</scope>
    <source>
        <strain evidence="1 2">IC158</strain>
    </source>
</reference>
<name>A0A4Q0XJA6_9FLAO</name>
<comment type="caution">
    <text evidence="1">The sequence shown here is derived from an EMBL/GenBank/DDBJ whole genome shotgun (WGS) entry which is preliminary data.</text>
</comment>
<accession>A0A4Q0XJA6</accession>